<gene>
    <name evidence="2" type="ORF">V5J35_000748</name>
</gene>
<keyword evidence="3" id="KW-1185">Reference proteome</keyword>
<name>A0ABV2SCR5_9GAMM</name>
<evidence type="ECO:0000256" key="1">
    <source>
        <dbReference type="SAM" id="Phobius"/>
    </source>
</evidence>
<dbReference type="Pfam" id="PF07963">
    <property type="entry name" value="N_methyl"/>
    <property type="match status" value="1"/>
</dbReference>
<evidence type="ECO:0000313" key="2">
    <source>
        <dbReference type="EMBL" id="MET4755556.1"/>
    </source>
</evidence>
<dbReference type="InterPro" id="IPR032092">
    <property type="entry name" value="PilW"/>
</dbReference>
<dbReference type="Pfam" id="PF16074">
    <property type="entry name" value="PilW"/>
    <property type="match status" value="1"/>
</dbReference>
<sequence length="348" mass="38091">MRNYRQAGVSLIELLVAMLLGLFLIAGIGHLFLSANRTYMLQDELSRIQENARFAMDLLARDIRMAGYTGCPAETSLANTIYTTTNSREWMTHFDKGILGISTANKSRIDSSAISEAIVVHKMDAEQGRPVNSHASSSALLNVTSHGVDQGDILALVPPGCDQVSVFKAADGTDGSSISHAAGSSGTLYNCTSQLKGNFNCMDSAAGAAPYSHNQSLLFPVTSVAYYLRTNNSQPNLYRKFAGEYTSGNARYAESLLEGIEGLSFLYGYDSDGNRTPDQYRTADSIGLFSNNWTNVVSVRLELLVRSLSEVAEEPQTYFFAGTQITPADHYIRRNFVMTIELRNRVQP</sequence>
<reference evidence="2 3" key="1">
    <citation type="submission" date="2024-06" db="EMBL/GenBank/DDBJ databases">
        <title>Genomic Encyclopedia of Type Strains, Phase V (KMG-V): Genome sequencing to study the core and pangenomes of soil and plant-associated prokaryotes.</title>
        <authorList>
            <person name="Whitman W."/>
        </authorList>
    </citation>
    <scope>NUCLEOTIDE SEQUENCE [LARGE SCALE GENOMIC DNA]</scope>
    <source>
        <strain evidence="2 3">NE40</strain>
    </source>
</reference>
<dbReference type="RefSeq" id="WP_354009971.1">
    <property type="nucleotide sequence ID" value="NZ_JBEWTA010000001.1"/>
</dbReference>
<accession>A0ABV2SCR5</accession>
<evidence type="ECO:0000313" key="3">
    <source>
        <dbReference type="Proteomes" id="UP001549366"/>
    </source>
</evidence>
<organism evidence="2 3">
    <name type="scientific">Endozoicomonas lisbonensis</name>
    <dbReference type="NCBI Taxonomy" id="3120522"/>
    <lineage>
        <taxon>Bacteria</taxon>
        <taxon>Pseudomonadati</taxon>
        <taxon>Pseudomonadota</taxon>
        <taxon>Gammaproteobacteria</taxon>
        <taxon>Oceanospirillales</taxon>
        <taxon>Endozoicomonadaceae</taxon>
        <taxon>Endozoicomonas</taxon>
    </lineage>
</organism>
<keyword evidence="1" id="KW-1133">Transmembrane helix</keyword>
<protein>
    <submittedName>
        <fullName evidence="2">Type IV pilus assembly protein PilW</fullName>
    </submittedName>
</protein>
<comment type="caution">
    <text evidence="2">The sequence shown here is derived from an EMBL/GenBank/DDBJ whole genome shotgun (WGS) entry which is preliminary data.</text>
</comment>
<dbReference type="Proteomes" id="UP001549366">
    <property type="component" value="Unassembled WGS sequence"/>
</dbReference>
<keyword evidence="1" id="KW-0812">Transmembrane</keyword>
<dbReference type="PROSITE" id="PS00409">
    <property type="entry name" value="PROKAR_NTER_METHYL"/>
    <property type="match status" value="1"/>
</dbReference>
<dbReference type="EMBL" id="JBEWTB010000002">
    <property type="protein sequence ID" value="MET4755556.1"/>
    <property type="molecule type" value="Genomic_DNA"/>
</dbReference>
<feature type="transmembrane region" description="Helical" evidence="1">
    <location>
        <begin position="12"/>
        <end position="33"/>
    </location>
</feature>
<proteinExistence type="predicted"/>
<keyword evidence="1" id="KW-0472">Membrane</keyword>
<dbReference type="InterPro" id="IPR012902">
    <property type="entry name" value="N_methyl_site"/>
</dbReference>